<dbReference type="AlphaFoldDB" id="A0A0E9W5K8"/>
<organism evidence="2">
    <name type="scientific">Anguilla anguilla</name>
    <name type="common">European freshwater eel</name>
    <name type="synonym">Muraena anguilla</name>
    <dbReference type="NCBI Taxonomy" id="7936"/>
    <lineage>
        <taxon>Eukaryota</taxon>
        <taxon>Metazoa</taxon>
        <taxon>Chordata</taxon>
        <taxon>Craniata</taxon>
        <taxon>Vertebrata</taxon>
        <taxon>Euteleostomi</taxon>
        <taxon>Actinopterygii</taxon>
        <taxon>Neopterygii</taxon>
        <taxon>Teleostei</taxon>
        <taxon>Anguilliformes</taxon>
        <taxon>Anguillidae</taxon>
        <taxon>Anguilla</taxon>
    </lineage>
</organism>
<evidence type="ECO:0000256" key="1">
    <source>
        <dbReference type="SAM" id="SignalP"/>
    </source>
</evidence>
<dbReference type="EMBL" id="GBXM01022971">
    <property type="protein sequence ID" value="JAH85606.1"/>
    <property type="molecule type" value="Transcribed_RNA"/>
</dbReference>
<feature type="signal peptide" evidence="1">
    <location>
        <begin position="1"/>
        <end position="28"/>
    </location>
</feature>
<evidence type="ECO:0000313" key="2">
    <source>
        <dbReference type="EMBL" id="JAH85606.1"/>
    </source>
</evidence>
<sequence>MRCWTSGVHILLAVLCVLKLILLNKGLGKLNGLREVFTFNCRLCLGIPFSQFHIQHGMAE</sequence>
<keyword evidence="1" id="KW-0732">Signal</keyword>
<reference evidence="2" key="2">
    <citation type="journal article" date="2015" name="Fish Shellfish Immunol.">
        <title>Early steps in the European eel (Anguilla anguilla)-Vibrio vulnificus interaction in the gills: Role of the RtxA13 toxin.</title>
        <authorList>
            <person name="Callol A."/>
            <person name="Pajuelo D."/>
            <person name="Ebbesson L."/>
            <person name="Teles M."/>
            <person name="MacKenzie S."/>
            <person name="Amaro C."/>
        </authorList>
    </citation>
    <scope>NUCLEOTIDE SEQUENCE</scope>
</reference>
<reference evidence="2" key="1">
    <citation type="submission" date="2014-11" db="EMBL/GenBank/DDBJ databases">
        <authorList>
            <person name="Amaro Gonzalez C."/>
        </authorList>
    </citation>
    <scope>NUCLEOTIDE SEQUENCE</scope>
</reference>
<protein>
    <submittedName>
        <fullName evidence="2">Uncharacterized protein</fullName>
    </submittedName>
</protein>
<feature type="chain" id="PRO_5002434395" evidence="1">
    <location>
        <begin position="29"/>
        <end position="60"/>
    </location>
</feature>
<proteinExistence type="predicted"/>
<name>A0A0E9W5K8_ANGAN</name>
<accession>A0A0E9W5K8</accession>